<feature type="domain" description="Malate synthase N-terminal" evidence="15">
    <location>
        <begin position="17"/>
        <end position="71"/>
    </location>
</feature>
<feature type="binding site" evidence="10">
    <location>
        <position position="274"/>
    </location>
    <ligand>
        <name>acetyl-CoA</name>
        <dbReference type="ChEBI" id="CHEBI:57288"/>
    </ligand>
</feature>
<organism evidence="18 19">
    <name type="scientific">Thalassotalea agarivorans</name>
    <name type="common">Thalassomonas agarivorans</name>
    <dbReference type="NCBI Taxonomy" id="349064"/>
    <lineage>
        <taxon>Bacteria</taxon>
        <taxon>Pseudomonadati</taxon>
        <taxon>Pseudomonadota</taxon>
        <taxon>Gammaproteobacteria</taxon>
        <taxon>Alteromonadales</taxon>
        <taxon>Colwelliaceae</taxon>
        <taxon>Thalassotalea</taxon>
    </lineage>
</organism>
<keyword evidence="5 10" id="KW-0808">Transferase</keyword>
<evidence type="ECO:0000256" key="10">
    <source>
        <dbReference type="HAMAP-Rule" id="MF_00641"/>
    </source>
</evidence>
<dbReference type="InterPro" id="IPR048355">
    <property type="entry name" value="MS_C"/>
</dbReference>
<dbReference type="InterPro" id="IPR048357">
    <property type="entry name" value="MSG_insertion"/>
</dbReference>
<keyword evidence="4 10" id="KW-0816">Tricarboxylic acid cycle</keyword>
<dbReference type="Pfam" id="PF20658">
    <property type="entry name" value="MSG_insertion"/>
    <property type="match status" value="1"/>
</dbReference>
<reference evidence="18 19" key="1">
    <citation type="submission" date="2016-10" db="EMBL/GenBank/DDBJ databases">
        <authorList>
            <person name="de Groot N.N."/>
        </authorList>
    </citation>
    <scope>NUCLEOTIDE SEQUENCE [LARGE SCALE GENOMIC DNA]</scope>
    <source>
        <strain evidence="18 19">DSM 19706</strain>
    </source>
</reference>
<dbReference type="Pfam" id="PF01274">
    <property type="entry name" value="MS_TIM-barrel"/>
    <property type="match status" value="1"/>
</dbReference>
<dbReference type="Pfam" id="PF20656">
    <property type="entry name" value="MS_N"/>
    <property type="match status" value="1"/>
</dbReference>
<dbReference type="InterPro" id="IPR048356">
    <property type="entry name" value="MS_N"/>
</dbReference>
<dbReference type="Proteomes" id="UP000199308">
    <property type="component" value="Unassembled WGS sequence"/>
</dbReference>
<comment type="function">
    <text evidence="10">Involved in the glycolate utilization. Catalyzes the condensation and subsequent hydrolysis of acetyl-coenzyme A (acetyl-CoA) and glyoxylate to form malate and CoA.</text>
</comment>
<feature type="domain" description="Malate synthase TIM barrel" evidence="14">
    <location>
        <begin position="335"/>
        <end position="575"/>
    </location>
</feature>
<dbReference type="NCBIfam" id="TIGR01345">
    <property type="entry name" value="malate_syn_G"/>
    <property type="match status" value="1"/>
</dbReference>
<evidence type="ECO:0000256" key="9">
    <source>
        <dbReference type="ARBA" id="ARBA00047918"/>
    </source>
</evidence>
<comment type="catalytic activity">
    <reaction evidence="9 10 13">
        <text>glyoxylate + acetyl-CoA + H2O = (S)-malate + CoA + H(+)</text>
        <dbReference type="Rhea" id="RHEA:18181"/>
        <dbReference type="ChEBI" id="CHEBI:15377"/>
        <dbReference type="ChEBI" id="CHEBI:15378"/>
        <dbReference type="ChEBI" id="CHEBI:15589"/>
        <dbReference type="ChEBI" id="CHEBI:36655"/>
        <dbReference type="ChEBI" id="CHEBI:57287"/>
        <dbReference type="ChEBI" id="CHEBI:57288"/>
        <dbReference type="EC" id="2.3.3.9"/>
    </reaction>
</comment>
<evidence type="ECO:0000256" key="8">
    <source>
        <dbReference type="ARBA" id="ARBA00023097"/>
    </source>
</evidence>
<evidence type="ECO:0000313" key="18">
    <source>
        <dbReference type="EMBL" id="SES92638.1"/>
    </source>
</evidence>
<feature type="binding site" evidence="10">
    <location>
        <position position="117"/>
    </location>
    <ligand>
        <name>acetyl-CoA</name>
        <dbReference type="ChEBI" id="CHEBI:57288"/>
    </ligand>
</feature>
<keyword evidence="6 10" id="KW-0479">Metal-binding</keyword>
<dbReference type="Gene3D" id="3.20.20.360">
    <property type="entry name" value="Malate synthase, domain 3"/>
    <property type="match status" value="2"/>
</dbReference>
<dbReference type="GO" id="GO:0006097">
    <property type="term" value="P:glyoxylate cycle"/>
    <property type="evidence" value="ECO:0007669"/>
    <property type="project" value="UniProtKB-UniRule"/>
</dbReference>
<evidence type="ECO:0000256" key="7">
    <source>
        <dbReference type="ARBA" id="ARBA00022842"/>
    </source>
</evidence>
<keyword evidence="3 10" id="KW-0963">Cytoplasm</keyword>
<dbReference type="Gene3D" id="1.20.1220.12">
    <property type="entry name" value="Malate synthase, domain III"/>
    <property type="match status" value="1"/>
</dbReference>
<keyword evidence="2 10" id="KW-0329">Glyoxylate bypass</keyword>
<feature type="modified residue" description="Cysteine sulfenic acid (-SOH)" evidence="10">
    <location>
        <position position="615"/>
    </location>
</feature>
<feature type="active site" description="Proton acceptor" evidence="10 12">
    <location>
        <position position="338"/>
    </location>
</feature>
<dbReference type="PANTHER" id="PTHR42739">
    <property type="entry name" value="MALATE SYNTHASE G"/>
    <property type="match status" value="1"/>
</dbReference>
<dbReference type="HAMAP" id="MF_00641">
    <property type="entry name" value="Malate_synth_G"/>
    <property type="match status" value="1"/>
</dbReference>
<dbReference type="InterPro" id="IPR001465">
    <property type="entry name" value="Malate_synthase_TIM"/>
</dbReference>
<evidence type="ECO:0000256" key="6">
    <source>
        <dbReference type="ARBA" id="ARBA00022723"/>
    </source>
</evidence>
<feature type="binding site" evidence="10">
    <location>
        <begin position="124"/>
        <end position="125"/>
    </location>
    <ligand>
        <name>acetyl-CoA</name>
        <dbReference type="ChEBI" id="CHEBI:57288"/>
    </ligand>
</feature>
<keyword evidence="8 10" id="KW-0558">Oxidation</keyword>
<dbReference type="RefSeq" id="WP_093327696.1">
    <property type="nucleotide sequence ID" value="NZ_AP027363.1"/>
</dbReference>
<comment type="cofactor">
    <cofactor evidence="1 10">
        <name>Mg(2+)</name>
        <dbReference type="ChEBI" id="CHEBI:18420"/>
    </cofactor>
</comment>
<dbReference type="STRING" id="349064.SAMN05660429_00679"/>
<feature type="binding site" evidence="10">
    <location>
        <position position="338"/>
    </location>
    <ligand>
        <name>glyoxylate</name>
        <dbReference type="ChEBI" id="CHEBI:36655"/>
    </ligand>
</feature>
<feature type="domain" description="Malate synthase C-terminal" evidence="17">
    <location>
        <begin position="589"/>
        <end position="686"/>
    </location>
</feature>
<comment type="subcellular location">
    <subcellularLocation>
        <location evidence="10 13">Cytoplasm</location>
    </subcellularLocation>
</comment>
<evidence type="ECO:0000256" key="11">
    <source>
        <dbReference type="NCBIfam" id="TIGR01345"/>
    </source>
</evidence>
<evidence type="ECO:0000313" key="19">
    <source>
        <dbReference type="Proteomes" id="UP000199308"/>
    </source>
</evidence>
<dbReference type="GO" id="GO:0000287">
    <property type="term" value="F:magnesium ion binding"/>
    <property type="evidence" value="ECO:0007669"/>
    <property type="project" value="TreeGrafter"/>
</dbReference>
<feature type="binding site" evidence="10">
    <location>
        <position position="430"/>
    </location>
    <ligand>
        <name>glyoxylate</name>
        <dbReference type="ChEBI" id="CHEBI:36655"/>
    </ligand>
</feature>
<dbReference type="GO" id="GO:0004474">
    <property type="term" value="F:malate synthase activity"/>
    <property type="evidence" value="ECO:0007669"/>
    <property type="project" value="UniProtKB-UniRule"/>
</dbReference>
<dbReference type="InterPro" id="IPR046363">
    <property type="entry name" value="MS_N_TIM-barrel_dom"/>
</dbReference>
<accession>A0A1I0AEG0</accession>
<dbReference type="EC" id="2.3.3.9" evidence="10 11"/>
<dbReference type="InterPro" id="IPR011076">
    <property type="entry name" value="Malate_synth_sf"/>
</dbReference>
<dbReference type="GO" id="GO:0005829">
    <property type="term" value="C:cytosol"/>
    <property type="evidence" value="ECO:0007669"/>
    <property type="project" value="TreeGrafter"/>
</dbReference>
<evidence type="ECO:0000256" key="4">
    <source>
        <dbReference type="ARBA" id="ARBA00022532"/>
    </source>
</evidence>
<comment type="caution">
    <text evidence="10">Lacks conserved residue(s) required for the propagation of feature annotation.</text>
</comment>
<sequence>MSQYKRFDAIQVSTSLHDFIVEEVLPGLSLDTADFWQGVSDIVSDLQPINAQLLAKREQLQAQIDQWHVQHQGNFDFSTYKAFLKEIGYLAPVPDDFAITTDSVDAEIATMAGPQLVVPIMNARFALNAVNARWGSLYDALYGTDVISEENGAEKGKVYNPVRGDKVIQYAKAFLDETLPLATGQHKDASAYRIEQDTLVASVNGEDVRLAQPDALVGFTGDKHAPTSIMLVHNGLHVEMRFDADSPIAKLDQAGMSDIHLEAALTTIMDCEDSVAAVDAEDKVVAYKNWLGLIQGNLTESISKNGKTFTRNMHADRTISGLNGEEVTLKGRSLMFIRNVGHLMQNNAILLSDGSEVYEGIIDAIMTSLISTHDLNNQGAINNSKTNGIYIVKPKMHGPEEVAFANTLFDRVEQLLKLPANTIKMGIMDEERRTSVNLKACIAAAKTRVVFINTGFLDRTGDEIHTSMLAGPMERKADIKNTTWIGAYEDNNVDVGLACGLSGKAQIGKGMWPIPDQMANMIATKIGHVKSGANTAWVPSPTAAVLHALHYHQENVFSLQQSIAERSSADVDDILQIPLAANPTWSQQEIEQELDNNAQGILGYVVRWIDQGIGCSKVPDINNVGLMEDRATLRISSQHICNWLAHNVCSEQQVLASMKKMAKVVDQQNANDPLYRAMADDFDNNIAFKAACDLVFKGKEQPSGYTEPLLHHYRLALKTSLATA</sequence>
<proteinExistence type="inferred from homology"/>
<comment type="similarity">
    <text evidence="10 13">Belongs to the malate synthase family. GlcB subfamily.</text>
</comment>
<dbReference type="PANTHER" id="PTHR42739:SF1">
    <property type="entry name" value="MALATE SYNTHASE G"/>
    <property type="match status" value="1"/>
</dbReference>
<dbReference type="EMBL" id="FOHK01000003">
    <property type="protein sequence ID" value="SES92638.1"/>
    <property type="molecule type" value="Genomic_DNA"/>
</dbReference>
<evidence type="ECO:0000256" key="13">
    <source>
        <dbReference type="RuleBase" id="RU003572"/>
    </source>
</evidence>
<evidence type="ECO:0000259" key="14">
    <source>
        <dbReference type="Pfam" id="PF01274"/>
    </source>
</evidence>
<evidence type="ECO:0000256" key="2">
    <source>
        <dbReference type="ARBA" id="ARBA00022435"/>
    </source>
</evidence>
<keyword evidence="7 10" id="KW-0460">Magnesium</keyword>
<dbReference type="OrthoDB" id="9762054at2"/>
<gene>
    <name evidence="10" type="primary">glcB</name>
    <name evidence="18" type="ORF">SAMN05660429_00679</name>
</gene>
<evidence type="ECO:0000256" key="3">
    <source>
        <dbReference type="ARBA" id="ARBA00022490"/>
    </source>
</evidence>
<feature type="domain" description="Malate synthase G alpha-beta insertion" evidence="16">
    <location>
        <begin position="159"/>
        <end position="233"/>
    </location>
</feature>
<comment type="pathway">
    <text evidence="10 13">Carbohydrate metabolism; glyoxylate cycle; (S)-malate from isocitrate: step 2/2.</text>
</comment>
<evidence type="ECO:0000259" key="15">
    <source>
        <dbReference type="Pfam" id="PF20656"/>
    </source>
</evidence>
<feature type="binding site" evidence="10">
    <location>
        <position position="311"/>
    </location>
    <ligand>
        <name>acetyl-CoA</name>
        <dbReference type="ChEBI" id="CHEBI:57288"/>
    </ligand>
</feature>
<dbReference type="GO" id="GO:0006099">
    <property type="term" value="P:tricarboxylic acid cycle"/>
    <property type="evidence" value="ECO:0007669"/>
    <property type="project" value="UniProtKB-KW"/>
</dbReference>
<dbReference type="UniPathway" id="UPA00703">
    <property type="reaction ID" value="UER00720"/>
</dbReference>
<dbReference type="InterPro" id="IPR044856">
    <property type="entry name" value="Malate_synth_C_sf"/>
</dbReference>
<feature type="binding site" evidence="10">
    <location>
        <position position="458"/>
    </location>
    <ligand>
        <name>Mg(2+)</name>
        <dbReference type="ChEBI" id="CHEBI:18420"/>
    </ligand>
</feature>
<dbReference type="Pfam" id="PF20659">
    <property type="entry name" value="MS_C"/>
    <property type="match status" value="1"/>
</dbReference>
<feature type="binding site" evidence="10">
    <location>
        <begin position="455"/>
        <end position="458"/>
    </location>
    <ligand>
        <name>glyoxylate</name>
        <dbReference type="ChEBI" id="CHEBI:36655"/>
    </ligand>
</feature>
<dbReference type="InterPro" id="IPR006253">
    <property type="entry name" value="Malate_synthG"/>
</dbReference>
<evidence type="ECO:0000256" key="12">
    <source>
        <dbReference type="PIRSR" id="PIRSR601465-50"/>
    </source>
</evidence>
<dbReference type="AlphaFoldDB" id="A0A1I0AEG0"/>
<dbReference type="NCBIfam" id="NF002825">
    <property type="entry name" value="PRK02999.1"/>
    <property type="match status" value="1"/>
</dbReference>
<feature type="binding site" evidence="10">
    <location>
        <position position="430"/>
    </location>
    <ligand>
        <name>Mg(2+)</name>
        <dbReference type="ChEBI" id="CHEBI:18420"/>
    </ligand>
</feature>
<feature type="active site" description="Proton donor" evidence="10 12">
    <location>
        <position position="629"/>
    </location>
</feature>
<dbReference type="GO" id="GO:0009436">
    <property type="term" value="P:glyoxylate catabolic process"/>
    <property type="evidence" value="ECO:0007669"/>
    <property type="project" value="TreeGrafter"/>
</dbReference>
<keyword evidence="19" id="KW-1185">Reference proteome</keyword>
<evidence type="ECO:0000259" key="17">
    <source>
        <dbReference type="Pfam" id="PF20659"/>
    </source>
</evidence>
<evidence type="ECO:0000256" key="1">
    <source>
        <dbReference type="ARBA" id="ARBA00001946"/>
    </source>
</evidence>
<evidence type="ECO:0000256" key="5">
    <source>
        <dbReference type="ARBA" id="ARBA00022679"/>
    </source>
</evidence>
<evidence type="ECO:0000259" key="16">
    <source>
        <dbReference type="Pfam" id="PF20658"/>
    </source>
</evidence>
<dbReference type="SUPFAM" id="SSF51645">
    <property type="entry name" value="Malate synthase G"/>
    <property type="match status" value="1"/>
</dbReference>
<protein>
    <recommendedName>
        <fullName evidence="10 11">Malate synthase G</fullName>
        <ecNumber evidence="10 11">2.3.3.9</ecNumber>
    </recommendedName>
</protein>
<feature type="binding site" evidence="10">
    <location>
        <position position="539"/>
    </location>
    <ligand>
        <name>acetyl-CoA</name>
        <dbReference type="ChEBI" id="CHEBI:57288"/>
    </ligand>
</feature>
<comment type="subunit">
    <text evidence="10">Monomer.</text>
</comment>
<name>A0A1I0AEG0_THASX</name>